<proteinExistence type="predicted"/>
<feature type="domain" description="IgGFc-binding protein N-terminal" evidence="2">
    <location>
        <begin position="42"/>
        <end position="248"/>
    </location>
</feature>
<dbReference type="InterPro" id="IPR035234">
    <property type="entry name" value="IgGFc-bd_N"/>
</dbReference>
<evidence type="ECO:0000313" key="3">
    <source>
        <dbReference type="EMBL" id="GFR94044.1"/>
    </source>
</evidence>
<evidence type="ECO:0000313" key="4">
    <source>
        <dbReference type="Proteomes" id="UP000762676"/>
    </source>
</evidence>
<dbReference type="EMBL" id="BMAT01008868">
    <property type="protein sequence ID" value="GFR94044.1"/>
    <property type="molecule type" value="Genomic_DNA"/>
</dbReference>
<dbReference type="AlphaFoldDB" id="A0AAV4H940"/>
<gene>
    <name evidence="3" type="ORF">ElyMa_004392800</name>
</gene>
<evidence type="ECO:0000259" key="2">
    <source>
        <dbReference type="Pfam" id="PF17517"/>
    </source>
</evidence>
<reference evidence="3 4" key="1">
    <citation type="journal article" date="2021" name="Elife">
        <title>Chloroplast acquisition without the gene transfer in kleptoplastic sea slugs, Plakobranchus ocellatus.</title>
        <authorList>
            <person name="Maeda T."/>
            <person name="Takahashi S."/>
            <person name="Yoshida T."/>
            <person name="Shimamura S."/>
            <person name="Takaki Y."/>
            <person name="Nagai Y."/>
            <person name="Toyoda A."/>
            <person name="Suzuki Y."/>
            <person name="Arimoto A."/>
            <person name="Ishii H."/>
            <person name="Satoh N."/>
            <person name="Nishiyama T."/>
            <person name="Hasebe M."/>
            <person name="Maruyama T."/>
            <person name="Minagawa J."/>
            <person name="Obokata J."/>
            <person name="Shigenobu S."/>
        </authorList>
    </citation>
    <scope>NUCLEOTIDE SEQUENCE [LARGE SCALE GENOMIC DNA]</scope>
</reference>
<keyword evidence="1" id="KW-0472">Membrane</keyword>
<name>A0AAV4H940_9GAST</name>
<evidence type="ECO:0000256" key="1">
    <source>
        <dbReference type="SAM" id="Phobius"/>
    </source>
</evidence>
<feature type="transmembrane region" description="Helical" evidence="1">
    <location>
        <begin position="363"/>
        <end position="381"/>
    </location>
</feature>
<keyword evidence="1" id="KW-0812">Transmembrane</keyword>
<dbReference type="Proteomes" id="UP000762676">
    <property type="component" value="Unassembled WGS sequence"/>
</dbReference>
<protein>
    <recommendedName>
        <fullName evidence="2">IgGFc-binding protein N-terminal domain-containing protein</fullName>
    </recommendedName>
</protein>
<accession>A0AAV4H940</accession>
<keyword evidence="4" id="KW-1185">Reference proteome</keyword>
<organism evidence="3 4">
    <name type="scientific">Elysia marginata</name>
    <dbReference type="NCBI Taxonomy" id="1093978"/>
    <lineage>
        <taxon>Eukaryota</taxon>
        <taxon>Metazoa</taxon>
        <taxon>Spiralia</taxon>
        <taxon>Lophotrochozoa</taxon>
        <taxon>Mollusca</taxon>
        <taxon>Gastropoda</taxon>
        <taxon>Heterobranchia</taxon>
        <taxon>Euthyneura</taxon>
        <taxon>Panpulmonata</taxon>
        <taxon>Sacoglossa</taxon>
        <taxon>Placobranchoidea</taxon>
        <taxon>Plakobranchidae</taxon>
        <taxon>Elysia</taxon>
    </lineage>
</organism>
<dbReference type="Pfam" id="PF17517">
    <property type="entry name" value="IgGFc_binding"/>
    <property type="match status" value="1"/>
</dbReference>
<comment type="caution">
    <text evidence="3">The sequence shown here is derived from an EMBL/GenBank/DDBJ whole genome shotgun (WGS) entry which is preliminary data.</text>
</comment>
<keyword evidence="1" id="KW-1133">Transmembrane helix</keyword>
<sequence length="402" mass="44298">MTSASLSEQYQSLYVDTLTGAPTSPLVHSTGSLSVYNYGREDSSSSKDATINQLLPVALLGRDYVTFPSLPMDSSVIDYYTVVAVHTNTIVSVYEPTNSTLIREITLLWPGDFVQLELSNFGFHHVNGTDLFYLYVRMTGAASKTFDASGRCSMTLLHEGLFREFYKLPVVGHLKKASSIYVIVVVRTSHREDVEIVSKHGTHIKPDDCEPVADTPWTGCYFLVRNALSESEYRVQMNSPSSSTFVAYLFAKVPDPDKLLCSQLGLPDLMPRHMGEEYDLTSYSSAMKLKPLCSAIESTTPAPPPEVTECPSTPNATTVTLTVEELEETLEVITTHLTVEKSSLSSVKRAKESAPDKRTSSASMGYLSLVVICSFLGLVIISDFRKLYLDMSSAIENIKASR</sequence>